<comment type="interaction">
    <interactant intactId="EBI-9088990">
        <id>Q7Z783</id>
    </interactant>
    <interactant intactId="EBI-2432309">
        <id>Q92876</id>
        <label>KLK6</label>
    </interactant>
    <organismsDiffer>false</organismsDiffer>
    <experiments>3</experiments>
</comment>
<keyword evidence="7" id="KW-0472">Membrane</keyword>
<dbReference type="GO" id="GO:0009966">
    <property type="term" value="P:regulation of signal transduction"/>
    <property type="evidence" value="ECO:0007669"/>
    <property type="project" value="InterPro"/>
</dbReference>
<comment type="interaction">
    <interactant intactId="EBI-9088990">
        <id>Q7Z783</id>
    </interactant>
    <interactant intactId="EBI-11954292">
        <id>Q86V38</id>
        <label>ATN1</label>
    </interactant>
    <organismsDiffer>false</organismsDiffer>
    <experiments>3</experiments>
</comment>
<name>Q7Z783_HUMAN</name>
<comment type="interaction">
    <interactant intactId="EBI-9088990">
        <id>Q7Z783</id>
    </interactant>
    <interactant intactId="EBI-744545">
        <id>Q8NEC5</id>
        <label>CATSPER1</label>
    </interactant>
    <organismsDiffer>false</organismsDiffer>
    <experiments>3</experiments>
</comment>
<organism evidence="10">
    <name type="scientific">Homo sapiens</name>
    <name type="common">Human</name>
    <dbReference type="NCBI Taxonomy" id="9606"/>
    <lineage>
        <taxon>Eukaryota</taxon>
        <taxon>Metazoa</taxon>
        <taxon>Chordata</taxon>
        <taxon>Craniata</taxon>
        <taxon>Vertebrata</taxon>
        <taxon>Euteleostomi</taxon>
        <taxon>Mammalia</taxon>
        <taxon>Eutheria</taxon>
        <taxon>Euarchontoglires</taxon>
        <taxon>Primates</taxon>
        <taxon>Haplorrhini</taxon>
        <taxon>Catarrhini</taxon>
        <taxon>Hominidae</taxon>
        <taxon>Homo</taxon>
    </lineage>
</organism>
<evidence type="ECO:0000313" key="10">
    <source>
        <dbReference type="EMBL" id="AAH04205.1"/>
    </source>
</evidence>
<comment type="interaction">
    <interactant intactId="EBI-9088990">
        <id>Q7Z783</id>
    </interactant>
    <interactant intactId="EBI-2565863">
        <id>P00488</id>
        <label>F13A1</label>
    </interactant>
    <organismsDiffer>false</organismsDiffer>
    <experiments>3</experiments>
</comment>
<feature type="region of interest" description="Disordered" evidence="9">
    <location>
        <begin position="51"/>
        <end position="140"/>
    </location>
</feature>
<comment type="interaction">
    <interactant intactId="EBI-9088990">
        <id>Q7Z783</id>
    </interactant>
    <interactant intactId="EBI-947402">
        <id>O60336</id>
        <label>MAPKBP1</label>
    </interactant>
    <organismsDiffer>false</organismsDiffer>
    <experiments>3</experiments>
</comment>
<dbReference type="PANTHER" id="PTHR12365:SF8">
    <property type="entry name" value="PROTEIN SPROUTY HOMOLOG 2"/>
    <property type="match status" value="1"/>
</dbReference>
<comment type="interaction">
    <interactant intactId="EBI-9088990">
        <id>Q7Z783</id>
    </interactant>
    <interactant intactId="EBI-524753">
        <id>Q8IUH5</id>
        <label>ZDHHC17</label>
    </interactant>
    <organismsDiffer>false</organismsDiffer>
    <experiments>3</experiments>
</comment>
<comment type="interaction">
    <interactant intactId="EBI-9088990">
        <id>Q7Z783</id>
    </interactant>
    <interactant intactId="EBI-346595">
        <id>Q96B97</id>
        <label>SH3KBP1</label>
    </interactant>
    <organismsDiffer>false</organismsDiffer>
    <experiments>3</experiments>
</comment>
<dbReference type="SMR" id="Q7Z783"/>
<comment type="interaction">
    <interactant intactId="EBI-9088990">
        <id>Q7Z783</id>
    </interactant>
    <interactant intactId="EBI-12224199">
        <id>Q5T751</id>
        <label>LCE1C</label>
    </interactant>
    <organismsDiffer>false</organismsDiffer>
    <experiments>3</experiments>
</comment>
<comment type="interaction">
    <interactant intactId="EBI-9088990">
        <id>Q7Z783</id>
    </interactant>
    <interactant intactId="EBI-11962058">
        <id>Q5T7P2</id>
        <label>LCE1A</label>
    </interactant>
    <organismsDiffer>false</organismsDiffer>
    <experiments>3</experiments>
</comment>
<dbReference type="Pfam" id="PF05210">
    <property type="entry name" value="Sprouty"/>
    <property type="match status" value="1"/>
</dbReference>
<comment type="interaction">
    <interactant intactId="EBI-9088990">
        <id>Q7Z783</id>
    </interactant>
    <interactant intactId="EBI-747754">
        <id>P28799</id>
        <label>GRN</label>
    </interactant>
    <organismsDiffer>false</organismsDiffer>
    <experiments>3</experiments>
</comment>
<evidence type="ECO:0000256" key="2">
    <source>
        <dbReference type="ARBA" id="ARBA00004632"/>
    </source>
</evidence>
<evidence type="ECO:0000256" key="6">
    <source>
        <dbReference type="ARBA" id="ARBA00022490"/>
    </source>
</evidence>
<evidence type="ECO:0000256" key="1">
    <source>
        <dbReference type="ARBA" id="ARBA00004496"/>
    </source>
</evidence>
<comment type="interaction">
    <interactant intactId="EBI-9088990">
        <id>Q7Z783</id>
    </interactant>
    <interactant intactId="EBI-720609">
        <id>O76024</id>
        <label>WFS1</label>
    </interactant>
    <organismsDiffer>false</organismsDiffer>
    <experiments>3</experiments>
</comment>
<evidence type="ECO:0000256" key="3">
    <source>
        <dbReference type="ARBA" id="ARBA00010964"/>
    </source>
</evidence>
<comment type="interaction">
    <interactant intactId="EBI-9088990">
        <id>Q7Z783</id>
    </interactant>
    <interactant intactId="EBI-5235340">
        <id>Q7Z699</id>
        <label>SPRED1</label>
    </interactant>
    <organismsDiffer>false</organismsDiffer>
    <experiments>3</experiments>
</comment>
<comment type="interaction">
    <interactant intactId="EBI-9088990">
        <id>Q7Z783</id>
    </interactant>
    <interactant intactId="EBI-11323212">
        <id>Q8IYB1</id>
        <label>MB21D2</label>
    </interactant>
    <organismsDiffer>false</organismsDiffer>
    <experiments>6</experiments>
</comment>
<evidence type="ECO:0000256" key="5">
    <source>
        <dbReference type="ARBA" id="ARBA00022473"/>
    </source>
</evidence>
<comment type="interaction">
    <interactant intactId="EBI-9088990">
        <id>Q7Z783</id>
    </interactant>
    <interactant intactId="EBI-747185">
        <id>O95817</id>
        <label>BAG3</label>
    </interactant>
    <organismsDiffer>false</organismsDiffer>
    <experiments>3</experiments>
</comment>
<comment type="interaction">
    <interactant intactId="EBI-9088990">
        <id>Q7Z783</id>
    </interactant>
    <interactant intactId="EBI-740785">
        <id>P49639</id>
        <label>HOXA1</label>
    </interactant>
    <organismsDiffer>false</organismsDiffer>
    <experiments>6</experiments>
</comment>
<dbReference type="InterPro" id="IPR051192">
    <property type="entry name" value="Sprouty_domain"/>
</dbReference>
<dbReference type="PANTHER" id="PTHR12365">
    <property type="entry name" value="SPROUTY"/>
    <property type="match status" value="1"/>
</dbReference>
<feature type="compositionally biased region" description="Basic and acidic residues" evidence="9">
    <location>
        <begin position="20"/>
        <end position="32"/>
    </location>
</feature>
<accession>Q7Z783</accession>
<sequence>MEARAQSGNGSQPLLQTPRDGGRQRGEPDPRDALTQQVHVLSLDQIRAIRNTNEYTEGPTVVPRPGLKPAPRPSTQHKHERLHGLPEHRQPPRLQHSQVHSSARASLSRSISTVSSGSRSSTRTSTSSSSSEQRLLGSSFSSGPVADGIIRVQPKSELKPGELKPLSKEDLGLHAYRCEDCGKCKCKECTYPRPLPSDWICDKQCLCSAQNVIDYGTCVCCVKGLFYHCSNDDEDNCADNPCSCSQSHCCTRWSAMGVMSLFLPCLWCYLPAKGCLKLCQGCYDRVNRPGCRCKNSNTVCCKVPTVPPRTLKNQHSIINQEYYSNEDFFCLFLIHICNQLNSYNLGTVNRKLG</sequence>
<evidence type="ECO:0000256" key="7">
    <source>
        <dbReference type="ARBA" id="ARBA00023136"/>
    </source>
</evidence>
<comment type="interaction">
    <interactant intactId="EBI-9088990">
        <id>Q7Z783</id>
    </interactant>
    <interactant intactId="EBI-748397">
        <id>P50222</id>
        <label>MEOX2</label>
    </interactant>
    <organismsDiffer>false</organismsDiffer>
    <experiments>3</experiments>
</comment>
<comment type="interaction">
    <interactant intactId="EBI-9088990">
        <id>Q7Z783</id>
    </interactant>
    <interactant intactId="EBI-401755">
        <id>P62993</id>
        <label>GRB2</label>
    </interactant>
    <organismsDiffer>false</organismsDiffer>
    <experiments>3</experiments>
</comment>
<evidence type="ECO:0000256" key="4">
    <source>
        <dbReference type="ARBA" id="ARBA00018854"/>
    </source>
</evidence>
<comment type="interaction">
    <interactant intactId="EBI-9088990">
        <id>Q7Z783</id>
    </interactant>
    <interactant intactId="EBI-10975473">
        <id>O60333-2</id>
        <label>KIF1B</label>
    </interactant>
    <organismsDiffer>false</organismsDiffer>
    <experiments>3</experiments>
</comment>
<dbReference type="IntAct" id="Q7Z783">
    <property type="interactions" value="27"/>
</dbReference>
<comment type="interaction">
    <interactant intactId="EBI-9088990">
        <id>Q7Z783</id>
    </interactant>
    <interactant intactId="EBI-740418">
        <id>O75791</id>
        <label>GRAP2</label>
    </interactant>
    <organismsDiffer>false</organismsDiffer>
    <experiments>3</experiments>
</comment>
<keyword evidence="6" id="KW-0963">Cytoplasm</keyword>
<comment type="interaction">
    <interactant intactId="EBI-9088990">
        <id>Q7Z783</id>
    </interactant>
    <interactant intactId="EBI-7353612">
        <id>P57075-2</id>
        <label>UBASH3A</label>
    </interactant>
    <organismsDiffer>false</organismsDiffer>
    <experiments>3</experiments>
</comment>
<reference evidence="10" key="1">
    <citation type="journal article" date="2004" name="Genome Res.">
        <title>The status, quality, and expansion of the NIH full-length cDNA project: the Mammalian Gene Collection (MGC).</title>
        <authorList>
            <consortium name="The MGC Project Team"/>
            <person name="Gerhard D.S."/>
            <person name="Wagner L."/>
            <person name="Feingold E.A."/>
            <person name="Shenmen C.M."/>
            <person name="Grouse L.H."/>
            <person name="Schuler G."/>
            <person name="Klein S.L."/>
            <person name="Old S."/>
            <person name="Rasooly R."/>
            <person name="Good P."/>
            <person name="Guyer M."/>
            <person name="Peck A.M."/>
            <person name="Derge J.G."/>
            <person name="Lipman D."/>
            <person name="Collins F.S."/>
            <person name="Jang W."/>
            <person name="Sherry S."/>
            <person name="Feolo M."/>
            <person name="Misquitta L."/>
            <person name="Lee E."/>
            <person name="Rotmistrovsky K."/>
            <person name="Greenhut S.F."/>
            <person name="Schaefer C.F."/>
            <person name="Buetow K."/>
            <person name="Bonner T.I."/>
            <person name="Haussler D."/>
            <person name="Kent J."/>
            <person name="Kiekhaus M."/>
            <person name="Furey T."/>
            <person name="Brent M."/>
            <person name="Prange C."/>
            <person name="Schreiber K."/>
            <person name="Shapiro N."/>
            <person name="Bhat N.K."/>
            <person name="Hopkins R.F."/>
            <person name="Hsie F."/>
            <person name="Driscoll T."/>
            <person name="Soares M.B."/>
            <person name="Casavant T.L."/>
            <person name="Scheetz T.E."/>
            <person name="Brown-stein M.J."/>
            <person name="Usdin T.B."/>
            <person name="Toshiyuki S."/>
            <person name="Carninci P."/>
            <person name="Piao Y."/>
            <person name="Dudekula D.B."/>
            <person name="Ko M.S."/>
            <person name="Kawakami K."/>
            <person name="Suzuki Y."/>
            <person name="Sugano S."/>
            <person name="Gruber C.E."/>
            <person name="Smith M.R."/>
            <person name="Simmons B."/>
            <person name="Moore T."/>
            <person name="Waterman R."/>
            <person name="Johnson S.L."/>
            <person name="Ruan Y."/>
            <person name="Wei C.L."/>
            <person name="Mathavan S."/>
            <person name="Gunaratne P.H."/>
            <person name="Wu J."/>
            <person name="Garcia A.M."/>
            <person name="Hulyk S.W."/>
            <person name="Fuh E."/>
            <person name="Yuan Y."/>
            <person name="Sneed A."/>
            <person name="Kowis C."/>
            <person name="Hodgson A."/>
            <person name="Muzny D.M."/>
            <person name="McPherson J."/>
            <person name="Gibbs R.A."/>
            <person name="Fahey J."/>
            <person name="Helton E."/>
            <person name="Ketteman M."/>
            <person name="Madan A."/>
            <person name="Rodrigues S."/>
            <person name="Sanchez A."/>
            <person name="Whiting M."/>
            <person name="Madari A."/>
            <person name="Young A.C."/>
            <person name="Wetherby K.D."/>
            <person name="Granite S.J."/>
            <person name="Kwong P.N."/>
            <person name="Brinkley C.P."/>
            <person name="Pearson R.L."/>
            <person name="Bouffard G.G."/>
            <person name="Blakesly R.W."/>
            <person name="Green E.D."/>
            <person name="Dickson M.C."/>
            <person name="Rodriguez A.C."/>
            <person name="Grimwood J."/>
            <person name="Schmutz J."/>
            <person name="Myers R.M."/>
            <person name="Butterfield Y.S."/>
            <person name="Griffith M."/>
            <person name="Griffith O.L."/>
            <person name="Krzywinski M.I."/>
            <person name="Liao N."/>
            <person name="Morin R."/>
            <person name="Morrin R."/>
            <person name="Palmquist D."/>
            <person name="Petrescu A.S."/>
            <person name="Skalska U."/>
            <person name="Smailus D.E."/>
            <person name="Stott J.M."/>
            <person name="Schnerch A."/>
            <person name="Schein J.E."/>
            <person name="Jones S.J."/>
            <person name="Holt R.A."/>
            <person name="Baross A."/>
            <person name="Marra M.A."/>
            <person name="Clifton S."/>
            <person name="Makowski K.A."/>
            <person name="Bosak S."/>
            <person name="Malek J."/>
        </authorList>
    </citation>
    <scope>NUCLEOTIDE SEQUENCE [LARGE SCALE MRNA]</scope>
    <source>
        <tissue evidence="10">Muscle</tissue>
    </source>
</reference>
<comment type="subunit">
    <text evidence="8">Forms heterodimers with SPRY1. Forms a tripartite complex containing GAB1, METTL13 and SPRY2. Within the complex interacts with METTL13. Interacts with RAF1. Interacts (via C-terminus) with TESK1 (via C-terminus); the interaction disrupts SPRY2 interaction with GRB2, potentially via disruption of SPRY2 serine dephosphorylation. Interacts with PPP2R1A/PP2A-A and PPP2CA/PP2A-C; the interaction with PPP2CA/PP2A-C is inhibited by interaction with TESK1, possibly by vesicular sequestration of SPRY2. Inhibition of the interaction with the serine/threonine-protein phosphatase 2A (PP2A) holoenzyme results in loss of PP2A-mediated dephosphorylation, resulting in the loss of SPRY2 interaction with GRB2. Interacts with GRB2. Interacts with CBL/C-CBL; the interaction inhibits CBL-mediated ubiquitination of EGFR. Interacts (via C-terminus) with CAV1 (via C-terminus).</text>
</comment>
<dbReference type="AlphaFoldDB" id="Q7Z783"/>
<dbReference type="EMBL" id="BC004205">
    <property type="protein sequence ID" value="AAH04205.1"/>
    <property type="molecule type" value="mRNA"/>
</dbReference>
<comment type="interaction">
    <interactant intactId="EBI-9088990">
        <id>Q7Z783</id>
    </interactant>
    <interactant intactId="EBI-11984663">
        <id>Q06455-2</id>
        <label>RUNX1T1</label>
    </interactant>
    <organismsDiffer>false</organismsDiffer>
    <experiments>3</experiments>
</comment>
<feature type="compositionally biased region" description="Low complexity" evidence="9">
    <location>
        <begin position="101"/>
        <end position="140"/>
    </location>
</feature>
<evidence type="ECO:0000256" key="8">
    <source>
        <dbReference type="ARBA" id="ARBA00046873"/>
    </source>
</evidence>
<comment type="interaction">
    <interactant intactId="EBI-9088990">
        <id>Q7Z783</id>
    </interactant>
    <interactant intactId="EBI-10976677">
        <id>G5E9A7</id>
        <label>DMWD</label>
    </interactant>
    <organismsDiffer>false</organismsDiffer>
    <experiments>3</experiments>
</comment>
<comment type="interaction">
    <interactant intactId="EBI-9088990">
        <id>Q7Z783</id>
    </interactant>
    <interactant intactId="EBI-6875961">
        <id>P02489</id>
        <label>CRYAA</label>
    </interactant>
    <organismsDiffer>false</organismsDiffer>
    <experiments>3</experiments>
</comment>
<evidence type="ECO:0000256" key="9">
    <source>
        <dbReference type="SAM" id="MobiDB-lite"/>
    </source>
</evidence>
<feature type="compositionally biased region" description="Polar residues" evidence="9">
    <location>
        <begin position="1"/>
        <end position="15"/>
    </location>
</feature>
<proteinExistence type="evidence at protein level"/>
<dbReference type="PeptideAtlas" id="Q7Z783"/>
<comment type="similarity">
    <text evidence="3">Belongs to the sprouty family.</text>
</comment>
<comment type="interaction">
    <interactant intactId="EBI-9088990">
        <id>Q7Z783</id>
    </interactant>
    <interactant intactId="EBI-1053424">
        <id>O43741</id>
        <label>PRKAB2</label>
    </interactant>
    <organismsDiffer>false</organismsDiffer>
    <experiments>3</experiments>
</comment>
<dbReference type="GO" id="GO:0032587">
    <property type="term" value="C:ruffle membrane"/>
    <property type="evidence" value="ECO:0007669"/>
    <property type="project" value="UniProtKB-SubCell"/>
</dbReference>
<comment type="interaction">
    <interactant intactId="EBI-9088990">
        <id>Q7Z783</id>
    </interactant>
    <interactant intactId="EBI-11958008">
        <id>Q5T754</id>
        <label>LCE1F</label>
    </interactant>
    <organismsDiffer>false</organismsDiffer>
    <experiments>3</experiments>
</comment>
<dbReference type="InterPro" id="IPR007875">
    <property type="entry name" value="Sprouty"/>
</dbReference>
<comment type="interaction">
    <interactant intactId="EBI-9088990">
        <id>Q7Z783</id>
    </interactant>
    <interactant intactId="EBI-50433196">
        <id>A0A6Q8PF08</id>
        <label>PMP22</label>
    </interactant>
    <organismsDiffer>false</organismsDiffer>
    <experiments>3</experiments>
</comment>
<dbReference type="GO" id="GO:0005737">
    <property type="term" value="C:cytoplasm"/>
    <property type="evidence" value="ECO:0007669"/>
    <property type="project" value="UniProtKB-SubCell"/>
</dbReference>
<feature type="region of interest" description="Disordered" evidence="9">
    <location>
        <begin position="1"/>
        <end position="38"/>
    </location>
</feature>
<comment type="subcellular location">
    <subcellularLocation>
        <location evidence="2">Cell projection</location>
        <location evidence="2">Ruffle membrane</location>
    </subcellularLocation>
    <subcellularLocation>
        <location evidence="1">Cytoplasm</location>
    </subcellularLocation>
</comment>
<comment type="interaction">
    <interactant intactId="EBI-9088990">
        <id>Q7Z783</id>
    </interactant>
    <interactant intactId="EBI-752057">
        <id>Q7Z412</id>
        <label>PEX26</label>
    </interactant>
    <organismsDiffer>false</organismsDiffer>
    <experiments>3</experiments>
</comment>
<keyword evidence="5" id="KW-0217">Developmental protein</keyword>
<dbReference type="PROSITE" id="PS51227">
    <property type="entry name" value="SPR"/>
    <property type="match status" value="1"/>
</dbReference>
<protein>
    <recommendedName>
        <fullName evidence="4">Protein sprouty homolog 2</fullName>
    </recommendedName>
</protein>